<feature type="signal peptide" evidence="1">
    <location>
        <begin position="1"/>
        <end position="28"/>
    </location>
</feature>
<dbReference type="EMBL" id="CAXITT010000122">
    <property type="protein sequence ID" value="CAL1532687.1"/>
    <property type="molecule type" value="Genomic_DNA"/>
</dbReference>
<keyword evidence="3" id="KW-1185">Reference proteome</keyword>
<feature type="chain" id="PRO_5043371082" evidence="1">
    <location>
        <begin position="29"/>
        <end position="139"/>
    </location>
</feature>
<evidence type="ECO:0000313" key="2">
    <source>
        <dbReference type="EMBL" id="CAL1532687.1"/>
    </source>
</evidence>
<comment type="caution">
    <text evidence="2">The sequence shown here is derived from an EMBL/GenBank/DDBJ whole genome shotgun (WGS) entry which is preliminary data.</text>
</comment>
<proteinExistence type="predicted"/>
<dbReference type="PROSITE" id="PS51257">
    <property type="entry name" value="PROKAR_LIPOPROTEIN"/>
    <property type="match status" value="1"/>
</dbReference>
<name>A0AAV2HFG8_LYMST</name>
<dbReference type="Proteomes" id="UP001497497">
    <property type="component" value="Unassembled WGS sequence"/>
</dbReference>
<evidence type="ECO:0000256" key="1">
    <source>
        <dbReference type="SAM" id="SignalP"/>
    </source>
</evidence>
<dbReference type="AlphaFoldDB" id="A0AAV2HFG8"/>
<keyword evidence="1" id="KW-0732">Signal</keyword>
<accession>A0AAV2HFG8</accession>
<reference evidence="2 3" key="1">
    <citation type="submission" date="2024-04" db="EMBL/GenBank/DDBJ databases">
        <authorList>
            <consortium name="Genoscope - CEA"/>
            <person name="William W."/>
        </authorList>
    </citation>
    <scope>NUCLEOTIDE SEQUENCE [LARGE SCALE GENOMIC DNA]</scope>
</reference>
<protein>
    <submittedName>
        <fullName evidence="2">Uncharacterized protein</fullName>
    </submittedName>
</protein>
<sequence length="139" mass="15105">MATCKGLLVVLAAVTLSCLMSQETICYAQDVNITTVELPPGCWCSCPAANFTLTNQEFEIKRREILLLVTENLLVDKETLSASKRKKLSVSDNRISAKTVGYTGVVTLTLVFCTLVWMDASYISNFAASLGIGIKSKTT</sequence>
<gene>
    <name evidence="2" type="ORF">GSLYS_00006705001</name>
</gene>
<organism evidence="2 3">
    <name type="scientific">Lymnaea stagnalis</name>
    <name type="common">Great pond snail</name>
    <name type="synonym">Helix stagnalis</name>
    <dbReference type="NCBI Taxonomy" id="6523"/>
    <lineage>
        <taxon>Eukaryota</taxon>
        <taxon>Metazoa</taxon>
        <taxon>Spiralia</taxon>
        <taxon>Lophotrochozoa</taxon>
        <taxon>Mollusca</taxon>
        <taxon>Gastropoda</taxon>
        <taxon>Heterobranchia</taxon>
        <taxon>Euthyneura</taxon>
        <taxon>Panpulmonata</taxon>
        <taxon>Hygrophila</taxon>
        <taxon>Lymnaeoidea</taxon>
        <taxon>Lymnaeidae</taxon>
        <taxon>Lymnaea</taxon>
    </lineage>
</organism>
<evidence type="ECO:0000313" key="3">
    <source>
        <dbReference type="Proteomes" id="UP001497497"/>
    </source>
</evidence>